<reference evidence="10 11" key="2">
    <citation type="submission" date="2018-11" db="EMBL/GenBank/DDBJ databases">
        <authorList>
            <consortium name="Pathogen Informatics"/>
        </authorList>
    </citation>
    <scope>NUCLEOTIDE SEQUENCE [LARGE SCALE GENOMIC DNA]</scope>
</reference>
<keyword evidence="4" id="KW-0689">Ribosomal protein</keyword>
<dbReference type="PROSITE" id="PS50142">
    <property type="entry name" value="RNASE_3_2"/>
    <property type="match status" value="1"/>
</dbReference>
<keyword evidence="5" id="KW-0496">Mitochondrion</keyword>
<dbReference type="GO" id="GO:0070877">
    <property type="term" value="C:microprocessor complex"/>
    <property type="evidence" value="ECO:0007669"/>
    <property type="project" value="TreeGrafter"/>
</dbReference>
<proteinExistence type="inferred from homology"/>
<evidence type="ECO:0000313" key="12">
    <source>
        <dbReference type="WBParaSite" id="HDID_0000226301-mRNA-1"/>
    </source>
</evidence>
<dbReference type="Pfam" id="PF22935">
    <property type="entry name" value="RM44_endonuclase"/>
    <property type="match status" value="1"/>
</dbReference>
<dbReference type="Pfam" id="PF22892">
    <property type="entry name" value="DSRM_MRPL44"/>
    <property type="match status" value="1"/>
</dbReference>
<protein>
    <recommendedName>
        <fullName evidence="8">Large ribosomal subunit protein mL44</fullName>
    </recommendedName>
</protein>
<evidence type="ECO:0000313" key="11">
    <source>
        <dbReference type="Proteomes" id="UP000274504"/>
    </source>
</evidence>
<evidence type="ECO:0000313" key="10">
    <source>
        <dbReference type="EMBL" id="VDL19725.1"/>
    </source>
</evidence>
<sequence>KKTNYIVSRSVRIARYVRPYLRNLYDRRLVQGPEPYRPRSAWKPWNYDSEILAFKNRIGENIDTNVLCLCFTDKSFSSYTNSKDASGHLRDNSKLAEQGKSVSELYIRGFLRKFYPRLPEEWISCICNRLLSDSELSCVGSHLGITDVLQYSLEEKRFDDSPLLPVINQPPPNSAIATSFLALIGAIANDQKAADLFIRDFILTRLLTLEFCSDFPFPLQDEPFKLLAGVLRFYKRGPPEPRLQKQSSMNTLLACYQVGIYSNCQLIGEAAGETIDVAEKEAALQALRNLFGIQDNRPWLPLSGTYVSVDDIPPNPTLEDYLRTEEQVEEQRI</sequence>
<dbReference type="GO" id="GO:0003725">
    <property type="term" value="F:double-stranded RNA binding"/>
    <property type="evidence" value="ECO:0007669"/>
    <property type="project" value="InterPro"/>
</dbReference>
<dbReference type="AlphaFoldDB" id="A0A0R3SCF8"/>
<gene>
    <name evidence="10" type="ORF">HDID_LOCUS2264</name>
</gene>
<dbReference type="GO" id="GO:0070125">
    <property type="term" value="P:mitochondrial translational elongation"/>
    <property type="evidence" value="ECO:0007669"/>
    <property type="project" value="TreeGrafter"/>
</dbReference>
<evidence type="ECO:0000256" key="3">
    <source>
        <dbReference type="ARBA" id="ARBA00022946"/>
    </source>
</evidence>
<dbReference type="SUPFAM" id="SSF69065">
    <property type="entry name" value="RNase III domain-like"/>
    <property type="match status" value="1"/>
</dbReference>
<evidence type="ECO:0000256" key="7">
    <source>
        <dbReference type="ARBA" id="ARBA00024034"/>
    </source>
</evidence>
<organism evidence="12">
    <name type="scientific">Hymenolepis diminuta</name>
    <name type="common">Rat tapeworm</name>
    <dbReference type="NCBI Taxonomy" id="6216"/>
    <lineage>
        <taxon>Eukaryota</taxon>
        <taxon>Metazoa</taxon>
        <taxon>Spiralia</taxon>
        <taxon>Lophotrochozoa</taxon>
        <taxon>Platyhelminthes</taxon>
        <taxon>Cestoda</taxon>
        <taxon>Eucestoda</taxon>
        <taxon>Cyclophyllidea</taxon>
        <taxon>Hymenolepididae</taxon>
        <taxon>Hymenolepis</taxon>
    </lineage>
</organism>
<dbReference type="Gene3D" id="1.10.1520.10">
    <property type="entry name" value="Ribonuclease III domain"/>
    <property type="match status" value="1"/>
</dbReference>
<evidence type="ECO:0000256" key="8">
    <source>
        <dbReference type="ARBA" id="ARBA00035187"/>
    </source>
</evidence>
<dbReference type="PANTHER" id="PTHR11207:SF5">
    <property type="entry name" value="LARGE RIBOSOMAL SUBUNIT PROTEIN ML44"/>
    <property type="match status" value="1"/>
</dbReference>
<dbReference type="WBParaSite" id="HDID_0000226301-mRNA-1">
    <property type="protein sequence ID" value="HDID_0000226301-mRNA-1"/>
    <property type="gene ID" value="HDID_0000226301"/>
</dbReference>
<dbReference type="GO" id="GO:0005762">
    <property type="term" value="C:mitochondrial large ribosomal subunit"/>
    <property type="evidence" value="ECO:0007669"/>
    <property type="project" value="TreeGrafter"/>
</dbReference>
<dbReference type="CDD" id="cd19874">
    <property type="entry name" value="DSRM_MRPL44"/>
    <property type="match status" value="1"/>
</dbReference>
<accession>A0A0R3SCF8</accession>
<evidence type="ECO:0000256" key="1">
    <source>
        <dbReference type="ARBA" id="ARBA00004173"/>
    </source>
</evidence>
<comment type="similarity">
    <text evidence="7">Belongs to the ribonuclease III family. Mitochondrion-specific ribosomal protein mL44 subfamily.</text>
</comment>
<dbReference type="InterPro" id="IPR044444">
    <property type="entry name" value="Ribosomal_mL44_DSRM_metazoa"/>
</dbReference>
<feature type="domain" description="RNase III" evidence="9">
    <location>
        <begin position="51"/>
        <end position="192"/>
    </location>
</feature>
<dbReference type="GO" id="GO:0004525">
    <property type="term" value="F:ribonuclease III activity"/>
    <property type="evidence" value="ECO:0007669"/>
    <property type="project" value="InterPro"/>
</dbReference>
<dbReference type="InterPro" id="IPR036389">
    <property type="entry name" value="RNase_III_sf"/>
</dbReference>
<keyword evidence="2" id="KW-0694">RNA-binding</keyword>
<keyword evidence="6" id="KW-0687">Ribonucleoprotein</keyword>
<dbReference type="Proteomes" id="UP000274504">
    <property type="component" value="Unassembled WGS sequence"/>
</dbReference>
<evidence type="ECO:0000256" key="5">
    <source>
        <dbReference type="ARBA" id="ARBA00023128"/>
    </source>
</evidence>
<dbReference type="GO" id="GO:0006396">
    <property type="term" value="P:RNA processing"/>
    <property type="evidence" value="ECO:0007669"/>
    <property type="project" value="InterPro"/>
</dbReference>
<dbReference type="PANTHER" id="PTHR11207">
    <property type="entry name" value="RIBONUCLEASE III"/>
    <property type="match status" value="1"/>
</dbReference>
<dbReference type="Gene3D" id="3.30.160.20">
    <property type="match status" value="1"/>
</dbReference>
<dbReference type="OrthoDB" id="444135at2759"/>
<dbReference type="STRING" id="6216.A0A0R3SCF8"/>
<dbReference type="InterPro" id="IPR055189">
    <property type="entry name" value="RM44_endonuclase"/>
</dbReference>
<reference evidence="12" key="1">
    <citation type="submission" date="2017-02" db="UniProtKB">
        <authorList>
            <consortium name="WormBaseParasite"/>
        </authorList>
    </citation>
    <scope>IDENTIFICATION</scope>
</reference>
<keyword evidence="3" id="KW-0809">Transit peptide</keyword>
<evidence type="ECO:0000256" key="4">
    <source>
        <dbReference type="ARBA" id="ARBA00022980"/>
    </source>
</evidence>
<dbReference type="SMART" id="SM00535">
    <property type="entry name" value="RIBOc"/>
    <property type="match status" value="1"/>
</dbReference>
<evidence type="ECO:0000256" key="6">
    <source>
        <dbReference type="ARBA" id="ARBA00023274"/>
    </source>
</evidence>
<dbReference type="InterPro" id="IPR000999">
    <property type="entry name" value="RNase_III_dom"/>
</dbReference>
<evidence type="ECO:0000259" key="9">
    <source>
        <dbReference type="PROSITE" id="PS50142"/>
    </source>
</evidence>
<evidence type="ECO:0000256" key="2">
    <source>
        <dbReference type="ARBA" id="ARBA00022884"/>
    </source>
</evidence>
<dbReference type="EMBL" id="UYSG01000534">
    <property type="protein sequence ID" value="VDL19725.1"/>
    <property type="molecule type" value="Genomic_DNA"/>
</dbReference>
<comment type="subcellular location">
    <subcellularLocation>
        <location evidence="1">Mitochondrion</location>
    </subcellularLocation>
</comment>
<name>A0A0R3SCF8_HYMDI</name>